<dbReference type="Pfam" id="PF01513">
    <property type="entry name" value="NAD_kinase"/>
    <property type="match status" value="1"/>
</dbReference>
<dbReference type="GO" id="GO:0051287">
    <property type="term" value="F:NAD binding"/>
    <property type="evidence" value="ECO:0007669"/>
    <property type="project" value="UniProtKB-ARBA"/>
</dbReference>
<proteinExistence type="predicted"/>
<dbReference type="Gene3D" id="3.40.50.10330">
    <property type="entry name" value="Probable inorganic polyphosphate/atp-NAD kinase, domain 1"/>
    <property type="match status" value="1"/>
</dbReference>
<dbReference type="EMBL" id="QGNA01000002">
    <property type="protein sequence ID" value="PWS37321.1"/>
    <property type="molecule type" value="Genomic_DNA"/>
</dbReference>
<evidence type="ECO:0000313" key="1">
    <source>
        <dbReference type="EMBL" id="PWS37321.1"/>
    </source>
</evidence>
<dbReference type="PIRSF" id="PIRSF016907">
    <property type="entry name" value="Kin_ATP-NAD"/>
    <property type="match status" value="1"/>
</dbReference>
<dbReference type="InterPro" id="IPR011386">
    <property type="entry name" value="Put_ATP-NAD_kin"/>
</dbReference>
<protein>
    <submittedName>
        <fullName evidence="1">NAD+ kinase</fullName>
    </submittedName>
</protein>
<dbReference type="InterPro" id="IPR039065">
    <property type="entry name" value="AcoX-like"/>
</dbReference>
<accession>A0A317FE22</accession>
<dbReference type="Proteomes" id="UP000245765">
    <property type="component" value="Unassembled WGS sequence"/>
</dbReference>
<keyword evidence="2" id="KW-1185">Reference proteome</keyword>
<comment type="caution">
    <text evidence="1">The sequence shown here is derived from an EMBL/GenBank/DDBJ whole genome shotgun (WGS) entry which is preliminary data.</text>
</comment>
<keyword evidence="1" id="KW-0418">Kinase</keyword>
<dbReference type="PANTHER" id="PTHR40697">
    <property type="entry name" value="ACETOIN CATABOLISM PROTEIN X"/>
    <property type="match status" value="1"/>
</dbReference>
<dbReference type="GO" id="GO:0006741">
    <property type="term" value="P:NADP+ biosynthetic process"/>
    <property type="evidence" value="ECO:0007669"/>
    <property type="project" value="InterPro"/>
</dbReference>
<dbReference type="OrthoDB" id="5511344at2"/>
<keyword evidence="1" id="KW-0808">Transferase</keyword>
<sequence>MSGEGGRRAVRRRVGIIVNPIAGMGGRVGLKGTDGAEIQRRARELGAVPQAGARCALALRAMAEEGGAAELVAPAGEIGEAALAEARLEARILRDLPPPTGSAADTRAAAERLRAEGVDLILFAGGDGTARDVAGAVGTALPLLGVPTGVKMHSAVFGTSPRAAGRLAARFLEGAPSVRLREAEVMDLDEAALREGRVAARLFGLARVPHERGFLQACKAGARADDEAALDALARRIAREWPSDRLMILGCGTTLRRVKRALGGEGTLLGVDVALGGRLIATDVTEAQLLRLLGAAPAGIVAGATGGQGFLFGRGNQQISAEVIRRVGRDGITVMAGQNKLAALDPPVLHVDTGDAEVDAMLAGYMQVHTAPGQRMVMRVAAPD</sequence>
<dbReference type="InterPro" id="IPR002504">
    <property type="entry name" value="NADK"/>
</dbReference>
<dbReference type="GO" id="GO:0003951">
    <property type="term" value="F:NAD+ kinase activity"/>
    <property type="evidence" value="ECO:0007669"/>
    <property type="project" value="InterPro"/>
</dbReference>
<dbReference type="PANTHER" id="PTHR40697:SF2">
    <property type="entry name" value="ATP-NAD KINASE-RELATED"/>
    <property type="match status" value="1"/>
</dbReference>
<evidence type="ECO:0000313" key="2">
    <source>
        <dbReference type="Proteomes" id="UP000245765"/>
    </source>
</evidence>
<dbReference type="AlphaFoldDB" id="A0A317FE22"/>
<reference evidence="2" key="1">
    <citation type="submission" date="2018-05" db="EMBL/GenBank/DDBJ databases">
        <authorList>
            <person name="Du Z."/>
            <person name="Wang X."/>
        </authorList>
    </citation>
    <scope>NUCLEOTIDE SEQUENCE [LARGE SCALE GENOMIC DNA]</scope>
    <source>
        <strain evidence="2">CQN31</strain>
    </source>
</reference>
<organism evidence="1 2">
    <name type="scientific">Falsiroseomonas bella</name>
    <dbReference type="NCBI Taxonomy" id="2184016"/>
    <lineage>
        <taxon>Bacteria</taxon>
        <taxon>Pseudomonadati</taxon>
        <taxon>Pseudomonadota</taxon>
        <taxon>Alphaproteobacteria</taxon>
        <taxon>Acetobacterales</taxon>
        <taxon>Roseomonadaceae</taxon>
        <taxon>Falsiroseomonas</taxon>
    </lineage>
</organism>
<dbReference type="InterPro" id="IPR017438">
    <property type="entry name" value="ATP-NAD_kinase_N"/>
</dbReference>
<dbReference type="InterPro" id="IPR016064">
    <property type="entry name" value="NAD/diacylglycerol_kinase_sf"/>
</dbReference>
<name>A0A317FE22_9PROT</name>
<dbReference type="Pfam" id="PF20143">
    <property type="entry name" value="NAD_kinase_C"/>
    <property type="match status" value="1"/>
</dbReference>
<dbReference type="GO" id="GO:0005524">
    <property type="term" value="F:ATP binding"/>
    <property type="evidence" value="ECO:0007669"/>
    <property type="project" value="UniProtKB-ARBA"/>
</dbReference>
<gene>
    <name evidence="1" type="ORF">DFH01_10755</name>
</gene>
<dbReference type="SUPFAM" id="SSF111331">
    <property type="entry name" value="NAD kinase/diacylglycerol kinase-like"/>
    <property type="match status" value="1"/>
</dbReference>